<proteinExistence type="predicted"/>
<organism evidence="2">
    <name type="scientific">marine metagenome</name>
    <dbReference type="NCBI Taxonomy" id="408172"/>
    <lineage>
        <taxon>unclassified sequences</taxon>
        <taxon>metagenomes</taxon>
        <taxon>ecological metagenomes</taxon>
    </lineage>
</organism>
<dbReference type="EMBL" id="UINC01123591">
    <property type="protein sequence ID" value="SVD00158.1"/>
    <property type="molecule type" value="Genomic_DNA"/>
</dbReference>
<accession>A0A382RT82</accession>
<keyword evidence="1" id="KW-0812">Transmembrane</keyword>
<dbReference type="AlphaFoldDB" id="A0A382RT82"/>
<protein>
    <submittedName>
        <fullName evidence="2">Uncharacterized protein</fullName>
    </submittedName>
</protein>
<keyword evidence="1" id="KW-1133">Transmembrane helix</keyword>
<feature type="non-terminal residue" evidence="2">
    <location>
        <position position="1"/>
    </location>
</feature>
<sequence length="31" mass="3542">TLRRMAPGSLPWVVGLQLVLIVVMKARQDFF</sequence>
<gene>
    <name evidence="2" type="ORF">METZ01_LOCUS353012</name>
</gene>
<reference evidence="2" key="1">
    <citation type="submission" date="2018-05" db="EMBL/GenBank/DDBJ databases">
        <authorList>
            <person name="Lanie J.A."/>
            <person name="Ng W.-L."/>
            <person name="Kazmierczak K.M."/>
            <person name="Andrzejewski T.M."/>
            <person name="Davidsen T.M."/>
            <person name="Wayne K.J."/>
            <person name="Tettelin H."/>
            <person name="Glass J.I."/>
            <person name="Rusch D."/>
            <person name="Podicherti R."/>
            <person name="Tsui H.-C.T."/>
            <person name="Winkler M.E."/>
        </authorList>
    </citation>
    <scope>NUCLEOTIDE SEQUENCE</scope>
</reference>
<name>A0A382RT82_9ZZZZ</name>
<evidence type="ECO:0000313" key="2">
    <source>
        <dbReference type="EMBL" id="SVD00158.1"/>
    </source>
</evidence>
<evidence type="ECO:0000256" key="1">
    <source>
        <dbReference type="SAM" id="Phobius"/>
    </source>
</evidence>
<feature type="transmembrane region" description="Helical" evidence="1">
    <location>
        <begin position="6"/>
        <end position="24"/>
    </location>
</feature>
<keyword evidence="1" id="KW-0472">Membrane</keyword>